<dbReference type="GO" id="GO:0005948">
    <property type="term" value="C:acetolactate synthase complex"/>
    <property type="evidence" value="ECO:0007669"/>
    <property type="project" value="TreeGrafter"/>
</dbReference>
<comment type="caution">
    <text evidence="8">The sequence shown here is derived from an EMBL/GenBank/DDBJ whole genome shotgun (WGS) entry which is preliminary data.</text>
</comment>
<feature type="domain" description="Thiamine pyrophosphate enzyme TPP-binding" evidence="6">
    <location>
        <begin position="411"/>
        <end position="556"/>
    </location>
</feature>
<dbReference type="InterPro" id="IPR012001">
    <property type="entry name" value="Thiamin_PyroP_enz_TPP-bd_dom"/>
</dbReference>
<dbReference type="Pfam" id="PF02776">
    <property type="entry name" value="TPP_enzyme_N"/>
    <property type="match status" value="1"/>
</dbReference>
<organism evidence="8 9">
    <name type="scientific">Ensifer canadensis</name>
    <dbReference type="NCBI Taxonomy" id="555315"/>
    <lineage>
        <taxon>Bacteria</taxon>
        <taxon>Pseudomonadati</taxon>
        <taxon>Pseudomonadota</taxon>
        <taxon>Alphaproteobacteria</taxon>
        <taxon>Hyphomicrobiales</taxon>
        <taxon>Rhizobiaceae</taxon>
        <taxon>Sinorhizobium/Ensifer group</taxon>
        <taxon>Ensifer</taxon>
    </lineage>
</organism>
<dbReference type="GO" id="GO:0030976">
    <property type="term" value="F:thiamine pyrophosphate binding"/>
    <property type="evidence" value="ECO:0007669"/>
    <property type="project" value="InterPro"/>
</dbReference>
<dbReference type="InterPro" id="IPR011766">
    <property type="entry name" value="TPP_enzyme_TPP-bd"/>
</dbReference>
<feature type="domain" description="Thiamine pyrophosphate enzyme N-terminal TPP-binding" evidence="7">
    <location>
        <begin position="1"/>
        <end position="116"/>
    </location>
</feature>
<comment type="similarity">
    <text evidence="2 4">Belongs to the TPP enzyme family.</text>
</comment>
<evidence type="ECO:0000256" key="4">
    <source>
        <dbReference type="RuleBase" id="RU362132"/>
    </source>
</evidence>
<dbReference type="InterPro" id="IPR029035">
    <property type="entry name" value="DHS-like_NAD/FAD-binding_dom"/>
</dbReference>
<keyword evidence="3 4" id="KW-0786">Thiamine pyrophosphate</keyword>
<dbReference type="CDD" id="cd07035">
    <property type="entry name" value="TPP_PYR_POX_like"/>
    <property type="match status" value="1"/>
</dbReference>
<evidence type="ECO:0000259" key="7">
    <source>
        <dbReference type="Pfam" id="PF02776"/>
    </source>
</evidence>
<evidence type="ECO:0000256" key="2">
    <source>
        <dbReference type="ARBA" id="ARBA00007812"/>
    </source>
</evidence>
<dbReference type="GO" id="GO:0009099">
    <property type="term" value="P:L-valine biosynthetic process"/>
    <property type="evidence" value="ECO:0007669"/>
    <property type="project" value="TreeGrafter"/>
</dbReference>
<name>A0AAW4FXE5_9HYPH</name>
<feature type="domain" description="Thiamine pyrophosphate enzyme central" evidence="5">
    <location>
        <begin position="197"/>
        <end position="336"/>
    </location>
</feature>
<dbReference type="Pfam" id="PF02775">
    <property type="entry name" value="TPP_enzyme_C"/>
    <property type="match status" value="1"/>
</dbReference>
<dbReference type="InterPro" id="IPR012000">
    <property type="entry name" value="Thiamin_PyroP_enz_cen_dom"/>
</dbReference>
<dbReference type="InterPro" id="IPR045229">
    <property type="entry name" value="TPP_enz"/>
</dbReference>
<dbReference type="SUPFAM" id="SSF52518">
    <property type="entry name" value="Thiamin diphosphate-binding fold (THDP-binding)"/>
    <property type="match status" value="2"/>
</dbReference>
<dbReference type="GO" id="GO:0003984">
    <property type="term" value="F:acetolactate synthase activity"/>
    <property type="evidence" value="ECO:0007669"/>
    <property type="project" value="TreeGrafter"/>
</dbReference>
<evidence type="ECO:0000256" key="3">
    <source>
        <dbReference type="ARBA" id="ARBA00023052"/>
    </source>
</evidence>
<sequence length="595" mass="63983">MTGGQIIVDHLIREGVTHVFGIPGHGDTALMDAFVDRKEEINLLPAMHEQNASHMADGFYRSSGKVAAVVTSIGPGATNTLTGIATAFADSLPQLVITGGVHTYMMGRGVLQELDRPHSDNFPRMAEPVVKRWFNPSHVEQIPNMMEQAFNAMLEGRMGPVLLNVPQDIQAETGNVVINDGKKRRTAARTYGDPTYIAEAVQLLIAADRPVILAGGGVITAEATEILREIAEFLGAPVTTSFMGKGSFPEDHELFACACGDLGSIPGNAMTRTADVLLAIGCRFSDRITSSYQPGITFDIPKTKLIQVDLDGFEIGKNYPVEVGIVGDAKAVLSAILDALKTIAKPRDYKNSAQFKELLARKVEWEEFLRPLRTANVQPMTASQVLVEARKVLPRDAIVVTDSSNPQNQVFNEFPVYGPRQHITPGGMSGIGFALPAAIGAKLGKPEAPVCAVFGDGAFLQTGTELATAAMLGTAVIFLVINNGGWGAIRNLQLNMFGEDREIITQFKTPDGEPWMADAAGVAKSLGCQAERVTDPAEIGPAIQRALASGKPYLIDAICAIERPYSNMHVTGWWDITVPAYLGDLRAQYVKGRGF</sequence>
<dbReference type="CDD" id="cd00568">
    <property type="entry name" value="TPP_enzymes"/>
    <property type="match status" value="1"/>
</dbReference>
<comment type="cofactor">
    <cofactor evidence="1">
        <name>thiamine diphosphate</name>
        <dbReference type="ChEBI" id="CHEBI:58937"/>
    </cofactor>
</comment>
<evidence type="ECO:0000256" key="1">
    <source>
        <dbReference type="ARBA" id="ARBA00001964"/>
    </source>
</evidence>
<accession>A0AAW4FXE5</accession>
<dbReference type="Gene3D" id="3.40.50.1220">
    <property type="entry name" value="TPP-binding domain"/>
    <property type="match status" value="1"/>
</dbReference>
<dbReference type="GO" id="GO:0009097">
    <property type="term" value="P:isoleucine biosynthetic process"/>
    <property type="evidence" value="ECO:0007669"/>
    <property type="project" value="TreeGrafter"/>
</dbReference>
<dbReference type="PANTHER" id="PTHR18968:SF166">
    <property type="entry name" value="2-HYDROXYACYL-COA LYASE 2"/>
    <property type="match status" value="1"/>
</dbReference>
<dbReference type="Gene3D" id="3.40.50.970">
    <property type="match status" value="2"/>
</dbReference>
<dbReference type="InterPro" id="IPR029061">
    <property type="entry name" value="THDP-binding"/>
</dbReference>
<dbReference type="EMBL" id="WXFA01000064">
    <property type="protein sequence ID" value="MBM3095993.1"/>
    <property type="molecule type" value="Genomic_DNA"/>
</dbReference>
<dbReference type="PANTHER" id="PTHR18968">
    <property type="entry name" value="THIAMINE PYROPHOSPHATE ENZYMES"/>
    <property type="match status" value="1"/>
</dbReference>
<dbReference type="Proteomes" id="UP000744980">
    <property type="component" value="Unassembled WGS sequence"/>
</dbReference>
<dbReference type="SUPFAM" id="SSF52467">
    <property type="entry name" value="DHS-like NAD/FAD-binding domain"/>
    <property type="match status" value="1"/>
</dbReference>
<dbReference type="FunFam" id="3.40.50.970:FF:000007">
    <property type="entry name" value="Acetolactate synthase"/>
    <property type="match status" value="1"/>
</dbReference>
<evidence type="ECO:0000313" key="8">
    <source>
        <dbReference type="EMBL" id="MBM3095993.1"/>
    </source>
</evidence>
<keyword evidence="9" id="KW-1185">Reference proteome</keyword>
<protein>
    <submittedName>
        <fullName evidence="8">Thiamine pyrophosphate-binding protein</fullName>
    </submittedName>
</protein>
<reference evidence="8 9" key="1">
    <citation type="submission" date="2020-01" db="EMBL/GenBank/DDBJ databases">
        <title>Draft genome assembly of Ensifer adhaerens T173.</title>
        <authorList>
            <person name="Craig J.E."/>
            <person name="Stinchcombe J.R."/>
        </authorList>
    </citation>
    <scope>NUCLEOTIDE SEQUENCE [LARGE SCALE GENOMIC DNA]</scope>
    <source>
        <strain evidence="8 9">T173</strain>
    </source>
</reference>
<evidence type="ECO:0000259" key="5">
    <source>
        <dbReference type="Pfam" id="PF00205"/>
    </source>
</evidence>
<evidence type="ECO:0000313" key="9">
    <source>
        <dbReference type="Proteomes" id="UP000744980"/>
    </source>
</evidence>
<dbReference type="AlphaFoldDB" id="A0AAW4FXE5"/>
<evidence type="ECO:0000259" key="6">
    <source>
        <dbReference type="Pfam" id="PF02775"/>
    </source>
</evidence>
<gene>
    <name evidence="8" type="ORF">GFB56_35540</name>
</gene>
<dbReference type="GO" id="GO:0050660">
    <property type="term" value="F:flavin adenine dinucleotide binding"/>
    <property type="evidence" value="ECO:0007669"/>
    <property type="project" value="TreeGrafter"/>
</dbReference>
<proteinExistence type="inferred from homology"/>
<dbReference type="Pfam" id="PF00205">
    <property type="entry name" value="TPP_enzyme_M"/>
    <property type="match status" value="1"/>
</dbReference>
<dbReference type="GO" id="GO:0000287">
    <property type="term" value="F:magnesium ion binding"/>
    <property type="evidence" value="ECO:0007669"/>
    <property type="project" value="InterPro"/>
</dbReference>